<sequence>MFVVASFVARSSPPPACSVVAVDDVVNKALLEPIRPHFAIASVFRFDLEEAHQLPLKYGWINEAFDRSAKGGIMLTIGFVPGLKLQPISLLQQILTSQDSQGFMIFSVSMNLKQAWMLLWKKWFLHTNGSSRNINAAPVALLSELSDTVDIDCFYIGVTKRRKCSFGWTTSLAFYEVSSSLFLDNFPGVTLGMTFNGRVFGRGDLTPDCKGHQKRKRATKLVVKSVNQAIVTTVTDRQD</sequence>
<organism evidence="1 2">
    <name type="scientific">Smallanthus sonchifolius</name>
    <dbReference type="NCBI Taxonomy" id="185202"/>
    <lineage>
        <taxon>Eukaryota</taxon>
        <taxon>Viridiplantae</taxon>
        <taxon>Streptophyta</taxon>
        <taxon>Embryophyta</taxon>
        <taxon>Tracheophyta</taxon>
        <taxon>Spermatophyta</taxon>
        <taxon>Magnoliopsida</taxon>
        <taxon>eudicotyledons</taxon>
        <taxon>Gunneridae</taxon>
        <taxon>Pentapetalae</taxon>
        <taxon>asterids</taxon>
        <taxon>campanulids</taxon>
        <taxon>Asterales</taxon>
        <taxon>Asteraceae</taxon>
        <taxon>Asteroideae</taxon>
        <taxon>Heliantheae alliance</taxon>
        <taxon>Millerieae</taxon>
        <taxon>Smallanthus</taxon>
    </lineage>
</organism>
<dbReference type="Proteomes" id="UP001056120">
    <property type="component" value="Linkage Group LG21"/>
</dbReference>
<keyword evidence="2" id="KW-1185">Reference proteome</keyword>
<reference evidence="2" key="1">
    <citation type="journal article" date="2022" name="Mol. Ecol. Resour.">
        <title>The genomes of chicory, endive, great burdock and yacon provide insights into Asteraceae palaeo-polyploidization history and plant inulin production.</title>
        <authorList>
            <person name="Fan W."/>
            <person name="Wang S."/>
            <person name="Wang H."/>
            <person name="Wang A."/>
            <person name="Jiang F."/>
            <person name="Liu H."/>
            <person name="Zhao H."/>
            <person name="Xu D."/>
            <person name="Zhang Y."/>
        </authorList>
    </citation>
    <scope>NUCLEOTIDE SEQUENCE [LARGE SCALE GENOMIC DNA]</scope>
    <source>
        <strain evidence="2">cv. Yunnan</strain>
    </source>
</reference>
<comment type="caution">
    <text evidence="1">The sequence shown here is derived from an EMBL/GenBank/DDBJ whole genome shotgun (WGS) entry which is preliminary data.</text>
</comment>
<evidence type="ECO:0000313" key="2">
    <source>
        <dbReference type="Proteomes" id="UP001056120"/>
    </source>
</evidence>
<name>A0ACB9CGB7_9ASTR</name>
<accession>A0ACB9CGB7</accession>
<evidence type="ECO:0000313" key="1">
    <source>
        <dbReference type="EMBL" id="KAI3733235.1"/>
    </source>
</evidence>
<gene>
    <name evidence="1" type="ORF">L1987_64455</name>
</gene>
<reference evidence="1 2" key="2">
    <citation type="journal article" date="2022" name="Mol. Ecol. Resour.">
        <title>The genomes of chicory, endive, great burdock and yacon provide insights into Asteraceae paleo-polyploidization history and plant inulin production.</title>
        <authorList>
            <person name="Fan W."/>
            <person name="Wang S."/>
            <person name="Wang H."/>
            <person name="Wang A."/>
            <person name="Jiang F."/>
            <person name="Liu H."/>
            <person name="Zhao H."/>
            <person name="Xu D."/>
            <person name="Zhang Y."/>
        </authorList>
    </citation>
    <scope>NUCLEOTIDE SEQUENCE [LARGE SCALE GENOMIC DNA]</scope>
    <source>
        <strain evidence="2">cv. Yunnan</strain>
        <tissue evidence="1">Leaves</tissue>
    </source>
</reference>
<protein>
    <submittedName>
        <fullName evidence="1">Uncharacterized protein</fullName>
    </submittedName>
</protein>
<dbReference type="EMBL" id="CM042038">
    <property type="protein sequence ID" value="KAI3733235.1"/>
    <property type="molecule type" value="Genomic_DNA"/>
</dbReference>
<proteinExistence type="predicted"/>